<comment type="caution">
    <text evidence="1">The sequence shown here is derived from an EMBL/GenBank/DDBJ whole genome shotgun (WGS) entry which is preliminary data.</text>
</comment>
<dbReference type="Proteomes" id="UP001140096">
    <property type="component" value="Unassembled WGS sequence"/>
</dbReference>
<gene>
    <name evidence="1" type="ORF">H4S07_003341</name>
</gene>
<proteinExistence type="predicted"/>
<protein>
    <submittedName>
        <fullName evidence="1">Uncharacterized protein</fullName>
    </submittedName>
</protein>
<sequence length="258" mass="28685">MKLRCIAILNRRDIPVYMQNFDETPNEDTNVKYQYLAHTSVDVIEERMANGKSTDLYLGLLQTVGEIAIYGYVLNTGARIILMISVPEYIVRSAAIREIFQQIHAGYIALVCNPFNDEQEEGKKCIGIDTAYNVGAVIASGDKHHVLSTGYSRELPGNTHAEQCALMKIAARKELVPKTAVMYTTMEPCSKRSAGNTPCVKRVLESGIRLVYVGAREPPIFVQCTGIKELTDNGVKVVHIAELEAECKALNLHLERKL</sequence>
<organism evidence="1 2">
    <name type="scientific">Coemansia furcata</name>
    <dbReference type="NCBI Taxonomy" id="417177"/>
    <lineage>
        <taxon>Eukaryota</taxon>
        <taxon>Fungi</taxon>
        <taxon>Fungi incertae sedis</taxon>
        <taxon>Zoopagomycota</taxon>
        <taxon>Kickxellomycotina</taxon>
        <taxon>Kickxellomycetes</taxon>
        <taxon>Kickxellales</taxon>
        <taxon>Kickxellaceae</taxon>
        <taxon>Coemansia</taxon>
    </lineage>
</organism>
<evidence type="ECO:0000313" key="1">
    <source>
        <dbReference type="EMBL" id="KAJ2808763.1"/>
    </source>
</evidence>
<keyword evidence="2" id="KW-1185">Reference proteome</keyword>
<accession>A0ACC1LHW4</accession>
<evidence type="ECO:0000313" key="2">
    <source>
        <dbReference type="Proteomes" id="UP001140096"/>
    </source>
</evidence>
<name>A0ACC1LHW4_9FUNG</name>
<reference evidence="1" key="1">
    <citation type="submission" date="2022-07" db="EMBL/GenBank/DDBJ databases">
        <title>Phylogenomic reconstructions and comparative analyses of Kickxellomycotina fungi.</title>
        <authorList>
            <person name="Reynolds N.K."/>
            <person name="Stajich J.E."/>
            <person name="Barry K."/>
            <person name="Grigoriev I.V."/>
            <person name="Crous P."/>
            <person name="Smith M.E."/>
        </authorList>
    </citation>
    <scope>NUCLEOTIDE SEQUENCE</scope>
    <source>
        <strain evidence="1">CBS 102833</strain>
    </source>
</reference>
<dbReference type="EMBL" id="JANBUP010001057">
    <property type="protein sequence ID" value="KAJ2808763.1"/>
    <property type="molecule type" value="Genomic_DNA"/>
</dbReference>